<evidence type="ECO:0000313" key="11">
    <source>
        <dbReference type="Proteomes" id="UP000322234"/>
    </source>
</evidence>
<dbReference type="SMART" id="SM00093">
    <property type="entry name" value="SERPIN"/>
    <property type="match status" value="1"/>
</dbReference>
<dbReference type="PANTHER" id="PTHR11461:SF204">
    <property type="entry name" value="SERPIN B6"/>
    <property type="match status" value="1"/>
</dbReference>
<dbReference type="EMBL" id="VBQZ03000176">
    <property type="protein sequence ID" value="MXQ96931.1"/>
    <property type="molecule type" value="Genomic_DNA"/>
</dbReference>
<name>A0A6B0S5T7_9CETA</name>
<evidence type="ECO:0000256" key="6">
    <source>
        <dbReference type="ARBA" id="ARBA00022990"/>
    </source>
</evidence>
<keyword evidence="11" id="KW-1185">Reference proteome</keyword>
<reference evidence="10" key="1">
    <citation type="submission" date="2019-10" db="EMBL/GenBank/DDBJ databases">
        <title>The sequence and de novo assembly of the wild yak genome.</title>
        <authorList>
            <person name="Liu Y."/>
        </authorList>
    </citation>
    <scope>NUCLEOTIDE SEQUENCE [LARGE SCALE GENOMIC DNA]</scope>
    <source>
        <strain evidence="10">WY2019</strain>
    </source>
</reference>
<comment type="caution">
    <text evidence="10">The sequence shown here is derived from an EMBL/GenBank/DDBJ whole genome shotgun (WGS) entry which is preliminary data.</text>
</comment>
<comment type="subcellular location">
    <subcellularLocation>
        <location evidence="1">Cytoplasm</location>
    </subcellularLocation>
</comment>
<evidence type="ECO:0000256" key="4">
    <source>
        <dbReference type="ARBA" id="ARBA00022690"/>
    </source>
</evidence>
<sequence length="370" mass="41456">MDALSEANGTFALTLLKKLGEGSSENVFISPLSISSALAMVLMGARGNTAAQMCQVRSGSQFWAAADALSLAREPVSVIRIPKALLSRQASLSCSQGSFKDSCRKFYQAEMEELDFVCATEESRKHINTWVAEKTEGKIRDLLPANSVNPMTRLILVNAIYFKGNWDTQFNKEHTKERPFRVSKNMEKPVQMMFKKSTFKSTYIGEISTQILVLPYVGKELNMVILLPSESTDLNTVEKALTYEKFVTWTKLDVMDEDEVEVFLPRFTLEESYDMECVLRDLGVTDAFEAAQADFSGMSCQQDLHLSKIVHKSFVEVTEEGTEAAAATVARITPRILRIVPRFCADHPFLFFIQHSRTGAILFCGRFCSP</sequence>
<gene>
    <name evidence="10" type="ORF">E5288_WYG014900</name>
</gene>
<evidence type="ECO:0000256" key="8">
    <source>
        <dbReference type="ARBA" id="ARBA00039202"/>
    </source>
</evidence>
<comment type="subunit">
    <text evidence="7">Forms a complex with the monomeric form of beta-tryptase.</text>
</comment>
<organism evidence="10 11">
    <name type="scientific">Bos mutus</name>
    <name type="common">wild yak</name>
    <dbReference type="NCBI Taxonomy" id="72004"/>
    <lineage>
        <taxon>Eukaryota</taxon>
        <taxon>Metazoa</taxon>
        <taxon>Chordata</taxon>
        <taxon>Craniata</taxon>
        <taxon>Vertebrata</taxon>
        <taxon>Euteleostomi</taxon>
        <taxon>Mammalia</taxon>
        <taxon>Eutheria</taxon>
        <taxon>Laurasiatheria</taxon>
        <taxon>Artiodactyla</taxon>
        <taxon>Ruminantia</taxon>
        <taxon>Pecora</taxon>
        <taxon>Bovidae</taxon>
        <taxon>Bovinae</taxon>
        <taxon>Bos</taxon>
    </lineage>
</organism>
<evidence type="ECO:0000256" key="7">
    <source>
        <dbReference type="ARBA" id="ARBA00038828"/>
    </source>
</evidence>
<dbReference type="SUPFAM" id="SSF56574">
    <property type="entry name" value="Serpins"/>
    <property type="match status" value="1"/>
</dbReference>
<protein>
    <recommendedName>
        <fullName evidence="8">Serpin B6</fullName>
    </recommendedName>
</protein>
<dbReference type="GO" id="GO:0005737">
    <property type="term" value="C:cytoplasm"/>
    <property type="evidence" value="ECO:0007669"/>
    <property type="project" value="UniProtKB-SubCell"/>
</dbReference>
<dbReference type="InterPro" id="IPR000215">
    <property type="entry name" value="Serpin_fam"/>
</dbReference>
<keyword evidence="6" id="KW-0007">Acetylation</keyword>
<evidence type="ECO:0000256" key="2">
    <source>
        <dbReference type="ARBA" id="ARBA00006426"/>
    </source>
</evidence>
<proteinExistence type="inferred from homology"/>
<dbReference type="Proteomes" id="UP000322234">
    <property type="component" value="Unassembled WGS sequence"/>
</dbReference>
<dbReference type="GO" id="GO:0004867">
    <property type="term" value="F:serine-type endopeptidase inhibitor activity"/>
    <property type="evidence" value="ECO:0007669"/>
    <property type="project" value="UniProtKB-KW"/>
</dbReference>
<dbReference type="InterPro" id="IPR023795">
    <property type="entry name" value="Serpin_CS"/>
</dbReference>
<evidence type="ECO:0000259" key="9">
    <source>
        <dbReference type="SMART" id="SM00093"/>
    </source>
</evidence>
<keyword evidence="4" id="KW-0646">Protease inhibitor</keyword>
<dbReference type="GO" id="GO:0005615">
    <property type="term" value="C:extracellular space"/>
    <property type="evidence" value="ECO:0007669"/>
    <property type="project" value="InterPro"/>
</dbReference>
<dbReference type="PROSITE" id="PS00284">
    <property type="entry name" value="SERPIN"/>
    <property type="match status" value="1"/>
</dbReference>
<dbReference type="PANTHER" id="PTHR11461">
    <property type="entry name" value="SERINE PROTEASE INHIBITOR, SERPIN"/>
    <property type="match status" value="1"/>
</dbReference>
<evidence type="ECO:0000256" key="3">
    <source>
        <dbReference type="ARBA" id="ARBA00022490"/>
    </source>
</evidence>
<dbReference type="FunFam" id="2.30.39.10:FF:000001">
    <property type="entry name" value="Serpin family B member 2"/>
    <property type="match status" value="1"/>
</dbReference>
<evidence type="ECO:0000256" key="1">
    <source>
        <dbReference type="ARBA" id="ARBA00004496"/>
    </source>
</evidence>
<dbReference type="Gene3D" id="2.30.39.10">
    <property type="entry name" value="Alpha-1-antitrypsin, domain 1"/>
    <property type="match status" value="1"/>
</dbReference>
<dbReference type="Gene3D" id="3.30.497.10">
    <property type="entry name" value="Antithrombin, subunit I, domain 2"/>
    <property type="match status" value="1"/>
</dbReference>
<dbReference type="InterPro" id="IPR042178">
    <property type="entry name" value="Serpin_sf_1"/>
</dbReference>
<dbReference type="InterPro" id="IPR023796">
    <property type="entry name" value="Serpin_dom"/>
</dbReference>
<dbReference type="InterPro" id="IPR042185">
    <property type="entry name" value="Serpin_sf_2"/>
</dbReference>
<evidence type="ECO:0000256" key="5">
    <source>
        <dbReference type="ARBA" id="ARBA00022900"/>
    </source>
</evidence>
<accession>A0A6B0S5T7</accession>
<feature type="domain" description="Serpin" evidence="9">
    <location>
        <begin position="13"/>
        <end position="370"/>
    </location>
</feature>
<comment type="similarity">
    <text evidence="2">Belongs to the serpin family. Ov-serpin subfamily.</text>
</comment>
<keyword evidence="5" id="KW-0722">Serine protease inhibitor</keyword>
<evidence type="ECO:0000313" key="10">
    <source>
        <dbReference type="EMBL" id="MXQ96931.1"/>
    </source>
</evidence>
<dbReference type="AlphaFoldDB" id="A0A6B0S5T7"/>
<dbReference type="Pfam" id="PF00079">
    <property type="entry name" value="Serpin"/>
    <property type="match status" value="1"/>
</dbReference>
<dbReference type="InterPro" id="IPR036186">
    <property type="entry name" value="Serpin_sf"/>
</dbReference>
<keyword evidence="3" id="KW-0963">Cytoplasm</keyword>